<sequence>MAVRMKVNEEKKDEKEVRPRYVSVPGTWSQRHHAGSSSCAGRLAGRKRGVYPDDSLCRGDEKKNRLLQCIELKFKAETK</sequence>
<keyword evidence="2" id="KW-1185">Reference proteome</keyword>
<dbReference type="Proteomes" id="UP000821845">
    <property type="component" value="Chromosome 5"/>
</dbReference>
<evidence type="ECO:0000313" key="2">
    <source>
        <dbReference type="Proteomes" id="UP000821845"/>
    </source>
</evidence>
<organism evidence="1 2">
    <name type="scientific">Hyalomma asiaticum</name>
    <name type="common">Tick</name>
    <dbReference type="NCBI Taxonomy" id="266040"/>
    <lineage>
        <taxon>Eukaryota</taxon>
        <taxon>Metazoa</taxon>
        <taxon>Ecdysozoa</taxon>
        <taxon>Arthropoda</taxon>
        <taxon>Chelicerata</taxon>
        <taxon>Arachnida</taxon>
        <taxon>Acari</taxon>
        <taxon>Parasitiformes</taxon>
        <taxon>Ixodida</taxon>
        <taxon>Ixodoidea</taxon>
        <taxon>Ixodidae</taxon>
        <taxon>Hyalomminae</taxon>
        <taxon>Hyalomma</taxon>
    </lineage>
</organism>
<name>A0ACB7S8S7_HYAAI</name>
<protein>
    <submittedName>
        <fullName evidence="1">Uncharacterized protein</fullName>
    </submittedName>
</protein>
<evidence type="ECO:0000313" key="1">
    <source>
        <dbReference type="EMBL" id="KAH6930935.1"/>
    </source>
</evidence>
<gene>
    <name evidence="1" type="ORF">HPB50_021037</name>
</gene>
<reference evidence="1" key="1">
    <citation type="submission" date="2020-05" db="EMBL/GenBank/DDBJ databases">
        <title>Large-scale comparative analyses of tick genomes elucidate their genetic diversity and vector capacities.</title>
        <authorList>
            <person name="Jia N."/>
            <person name="Wang J."/>
            <person name="Shi W."/>
            <person name="Du L."/>
            <person name="Sun Y."/>
            <person name="Zhan W."/>
            <person name="Jiang J."/>
            <person name="Wang Q."/>
            <person name="Zhang B."/>
            <person name="Ji P."/>
            <person name="Sakyi L.B."/>
            <person name="Cui X."/>
            <person name="Yuan T."/>
            <person name="Jiang B."/>
            <person name="Yang W."/>
            <person name="Lam T.T.-Y."/>
            <person name="Chang Q."/>
            <person name="Ding S."/>
            <person name="Wang X."/>
            <person name="Zhu J."/>
            <person name="Ruan X."/>
            <person name="Zhao L."/>
            <person name="Wei J."/>
            <person name="Que T."/>
            <person name="Du C."/>
            <person name="Cheng J."/>
            <person name="Dai P."/>
            <person name="Han X."/>
            <person name="Huang E."/>
            <person name="Gao Y."/>
            <person name="Liu J."/>
            <person name="Shao H."/>
            <person name="Ye R."/>
            <person name="Li L."/>
            <person name="Wei W."/>
            <person name="Wang X."/>
            <person name="Wang C."/>
            <person name="Yang T."/>
            <person name="Huo Q."/>
            <person name="Li W."/>
            <person name="Guo W."/>
            <person name="Chen H."/>
            <person name="Zhou L."/>
            <person name="Ni X."/>
            <person name="Tian J."/>
            <person name="Zhou Y."/>
            <person name="Sheng Y."/>
            <person name="Liu T."/>
            <person name="Pan Y."/>
            <person name="Xia L."/>
            <person name="Li J."/>
            <person name="Zhao F."/>
            <person name="Cao W."/>
        </authorList>
    </citation>
    <scope>NUCLEOTIDE SEQUENCE</scope>
    <source>
        <strain evidence="1">Hyas-2018</strain>
    </source>
</reference>
<comment type="caution">
    <text evidence="1">The sequence shown here is derived from an EMBL/GenBank/DDBJ whole genome shotgun (WGS) entry which is preliminary data.</text>
</comment>
<accession>A0ACB7S8S7</accession>
<dbReference type="EMBL" id="CM023485">
    <property type="protein sequence ID" value="KAH6930935.1"/>
    <property type="molecule type" value="Genomic_DNA"/>
</dbReference>
<proteinExistence type="predicted"/>